<dbReference type="GeneID" id="94432399"/>
<feature type="transmembrane region" description="Helical" evidence="1">
    <location>
        <begin position="127"/>
        <end position="149"/>
    </location>
</feature>
<accession>A0A2C6JJK8</accession>
<name>A0A2C6JJK8_9APIC</name>
<dbReference type="VEuPathDB" id="ToxoDB:CSUI_009069"/>
<proteinExistence type="predicted"/>
<dbReference type="RefSeq" id="XP_067918836.1">
    <property type="nucleotide sequence ID" value="XM_068069188.1"/>
</dbReference>
<protein>
    <recommendedName>
        <fullName evidence="4">Transmembrane protein</fullName>
    </recommendedName>
</protein>
<gene>
    <name evidence="2" type="ORF">CSUI_009069</name>
</gene>
<comment type="caution">
    <text evidence="2">The sequence shown here is derived from an EMBL/GenBank/DDBJ whole genome shotgun (WGS) entry which is preliminary data.</text>
</comment>
<evidence type="ECO:0000313" key="2">
    <source>
        <dbReference type="EMBL" id="PHJ17111.1"/>
    </source>
</evidence>
<evidence type="ECO:0000256" key="1">
    <source>
        <dbReference type="SAM" id="Phobius"/>
    </source>
</evidence>
<keyword evidence="1" id="KW-1133">Transmembrane helix</keyword>
<keyword evidence="3" id="KW-1185">Reference proteome</keyword>
<organism evidence="2 3">
    <name type="scientific">Cystoisospora suis</name>
    <dbReference type="NCBI Taxonomy" id="483139"/>
    <lineage>
        <taxon>Eukaryota</taxon>
        <taxon>Sar</taxon>
        <taxon>Alveolata</taxon>
        <taxon>Apicomplexa</taxon>
        <taxon>Conoidasida</taxon>
        <taxon>Coccidia</taxon>
        <taxon>Eucoccidiorida</taxon>
        <taxon>Eimeriorina</taxon>
        <taxon>Sarcocystidae</taxon>
        <taxon>Cystoisospora</taxon>
    </lineage>
</organism>
<sequence length="178" mass="19512">MLISNCKEIRLWSLSLELPTFYFDFFVSFQSGWKSISRQSFLTSPFSRVLSDGDVPGWSSHLSSIFSSRLITGWIPYLLKNEQGEEFVHSVVYSLFTFSLSSSVGKESPAPSSSVSSPHFLHSHPTCLLVSFFILSLHSALCFSVPFVLSPSFSSQVSAFFLHSSAVPLPTAAAAAGL</sequence>
<dbReference type="EMBL" id="MIGC01005266">
    <property type="protein sequence ID" value="PHJ17111.1"/>
    <property type="molecule type" value="Genomic_DNA"/>
</dbReference>
<keyword evidence="1" id="KW-0472">Membrane</keyword>
<evidence type="ECO:0008006" key="4">
    <source>
        <dbReference type="Google" id="ProtNLM"/>
    </source>
</evidence>
<reference evidence="2 3" key="1">
    <citation type="journal article" date="2017" name="Int. J. Parasitol.">
        <title>The genome of the protozoan parasite Cystoisospora suis and a reverse vaccinology approach to identify vaccine candidates.</title>
        <authorList>
            <person name="Palmieri N."/>
            <person name="Shrestha A."/>
            <person name="Ruttkowski B."/>
            <person name="Beck T."/>
            <person name="Vogl C."/>
            <person name="Tomley F."/>
            <person name="Blake D.P."/>
            <person name="Joachim A."/>
        </authorList>
    </citation>
    <scope>NUCLEOTIDE SEQUENCE [LARGE SCALE GENOMIC DNA]</scope>
    <source>
        <strain evidence="2 3">Wien I</strain>
    </source>
</reference>
<evidence type="ECO:0000313" key="3">
    <source>
        <dbReference type="Proteomes" id="UP000221165"/>
    </source>
</evidence>
<dbReference type="AlphaFoldDB" id="A0A2C6JJK8"/>
<dbReference type="Proteomes" id="UP000221165">
    <property type="component" value="Unassembled WGS sequence"/>
</dbReference>
<keyword evidence="1" id="KW-0812">Transmembrane</keyword>